<comment type="similarity">
    <text evidence="2">Belongs to the TMEM134/TMEM230 family.</text>
</comment>
<keyword evidence="8" id="KW-1185">Reference proteome</keyword>
<dbReference type="EMBL" id="LR877154">
    <property type="protein sequence ID" value="CAD2217990.1"/>
    <property type="molecule type" value="Genomic_DNA"/>
</dbReference>
<feature type="transmembrane region" description="Helical" evidence="6">
    <location>
        <begin position="88"/>
        <end position="109"/>
    </location>
</feature>
<gene>
    <name evidence="7" type="ORF">ADEAN_000547600</name>
</gene>
<accession>A0A7G2CDR8</accession>
<evidence type="ECO:0000256" key="4">
    <source>
        <dbReference type="ARBA" id="ARBA00022989"/>
    </source>
</evidence>
<dbReference type="Pfam" id="PF05915">
    <property type="entry name" value="TMEM_230_134"/>
    <property type="match status" value="1"/>
</dbReference>
<proteinExistence type="inferred from homology"/>
<dbReference type="OrthoDB" id="258719at2759"/>
<dbReference type="VEuPathDB" id="TriTrypDB:ADEAN_000547600"/>
<evidence type="ECO:0000256" key="1">
    <source>
        <dbReference type="ARBA" id="ARBA00004141"/>
    </source>
</evidence>
<dbReference type="AlphaFoldDB" id="A0A7G2CDR8"/>
<keyword evidence="3 6" id="KW-0812">Transmembrane</keyword>
<dbReference type="InterPro" id="IPR008590">
    <property type="entry name" value="TMEM_230/134"/>
</dbReference>
<keyword evidence="4 6" id="KW-1133">Transmembrane helix</keyword>
<organism evidence="7 8">
    <name type="scientific">Angomonas deanei</name>
    <dbReference type="NCBI Taxonomy" id="59799"/>
    <lineage>
        <taxon>Eukaryota</taxon>
        <taxon>Discoba</taxon>
        <taxon>Euglenozoa</taxon>
        <taxon>Kinetoplastea</taxon>
        <taxon>Metakinetoplastina</taxon>
        <taxon>Trypanosomatida</taxon>
        <taxon>Trypanosomatidae</taxon>
        <taxon>Strigomonadinae</taxon>
        <taxon>Angomonas</taxon>
    </lineage>
</organism>
<name>A0A7G2CDR8_9TRYP</name>
<feature type="transmembrane region" description="Helical" evidence="6">
    <location>
        <begin position="59"/>
        <end position="81"/>
    </location>
</feature>
<protein>
    <recommendedName>
        <fullName evidence="9">Transmembrane protein 230</fullName>
    </recommendedName>
</protein>
<reference evidence="7 8" key="1">
    <citation type="submission" date="2020-08" db="EMBL/GenBank/DDBJ databases">
        <authorList>
            <person name="Newling K."/>
            <person name="Davey J."/>
            <person name="Forrester S."/>
        </authorList>
    </citation>
    <scope>NUCLEOTIDE SEQUENCE [LARGE SCALE GENOMIC DNA]</scope>
    <source>
        <strain evidence="8">Crithidia deanei Carvalho (ATCC PRA-265)</strain>
    </source>
</reference>
<evidence type="ECO:0000256" key="5">
    <source>
        <dbReference type="ARBA" id="ARBA00023136"/>
    </source>
</evidence>
<dbReference type="GO" id="GO:0016020">
    <property type="term" value="C:membrane"/>
    <property type="evidence" value="ECO:0007669"/>
    <property type="project" value="UniProtKB-SubCell"/>
</dbReference>
<sequence>MDRQNRHRSVESEEEEAYFNSASTGFEKSFFRFLHPKNPYRARKRVSRIYWEAWGTFRLSFFLAGLGVLLLCIGGGCVNYCEEPSRGFVLLLAAVIVLLPGWYSMYAYYCYVRCYKGSTLLNFA</sequence>
<comment type="subcellular location">
    <subcellularLocation>
        <location evidence="1">Membrane</location>
        <topology evidence="1">Multi-pass membrane protein</topology>
    </subcellularLocation>
</comment>
<keyword evidence="5 6" id="KW-0472">Membrane</keyword>
<evidence type="ECO:0000313" key="7">
    <source>
        <dbReference type="EMBL" id="CAD2217990.1"/>
    </source>
</evidence>
<dbReference type="Proteomes" id="UP000515908">
    <property type="component" value="Chromosome 10"/>
</dbReference>
<evidence type="ECO:0008006" key="9">
    <source>
        <dbReference type="Google" id="ProtNLM"/>
    </source>
</evidence>
<evidence type="ECO:0000256" key="3">
    <source>
        <dbReference type="ARBA" id="ARBA00022692"/>
    </source>
</evidence>
<evidence type="ECO:0000313" key="8">
    <source>
        <dbReference type="Proteomes" id="UP000515908"/>
    </source>
</evidence>
<evidence type="ECO:0000256" key="6">
    <source>
        <dbReference type="SAM" id="Phobius"/>
    </source>
</evidence>
<evidence type="ECO:0000256" key="2">
    <source>
        <dbReference type="ARBA" id="ARBA00007743"/>
    </source>
</evidence>